<dbReference type="OrthoDB" id="9813630at2"/>
<dbReference type="Pfam" id="PF00903">
    <property type="entry name" value="Glyoxalase"/>
    <property type="match status" value="1"/>
</dbReference>
<dbReference type="EMBL" id="RBZO01000001">
    <property type="protein sequence ID" value="RKQ18719.1"/>
    <property type="molecule type" value="Genomic_DNA"/>
</dbReference>
<dbReference type="InterPro" id="IPR004360">
    <property type="entry name" value="Glyas_Fos-R_dOase_dom"/>
</dbReference>
<feature type="domain" description="VOC" evidence="1">
    <location>
        <begin position="7"/>
        <end position="121"/>
    </location>
</feature>
<dbReference type="InterPro" id="IPR029068">
    <property type="entry name" value="Glyas_Bleomycin-R_OHBP_Dase"/>
</dbReference>
<dbReference type="SUPFAM" id="SSF54593">
    <property type="entry name" value="Glyoxalase/Bleomycin resistance protein/Dihydroxybiphenyl dioxygenase"/>
    <property type="match status" value="1"/>
</dbReference>
<accession>A0A494Z9J3</accession>
<evidence type="ECO:0000259" key="1">
    <source>
        <dbReference type="PROSITE" id="PS51819"/>
    </source>
</evidence>
<gene>
    <name evidence="2" type="ORF">D8M05_01005</name>
</gene>
<name>A0A494Z9J3_9BACI</name>
<dbReference type="PANTHER" id="PTHR39175:SF1">
    <property type="entry name" value="FAMILY PROTEIN, PUTATIVE (AFU_ORTHOLOGUE AFUA_3G15060)-RELATED"/>
    <property type="match status" value="1"/>
</dbReference>
<dbReference type="PANTHER" id="PTHR39175">
    <property type="entry name" value="FAMILY PROTEIN, PUTATIVE (AFU_ORTHOLOGUE AFUA_3G15060)-RELATED"/>
    <property type="match status" value="1"/>
</dbReference>
<dbReference type="AlphaFoldDB" id="A0A494Z9J3"/>
<dbReference type="InterPro" id="IPR037523">
    <property type="entry name" value="VOC_core"/>
</dbReference>
<reference evidence="2 3" key="1">
    <citation type="journal article" date="2015" name="Antonie Van Leeuwenhoek">
        <title>Oceanobacillus bengalensis sp. nov., a bacterium isolated from seawater of the Bay of Bengal.</title>
        <authorList>
            <person name="Yongchang O."/>
            <person name="Xiang W."/>
            <person name="Wang G."/>
        </authorList>
    </citation>
    <scope>NUCLEOTIDE SEQUENCE [LARGE SCALE GENOMIC DNA]</scope>
    <source>
        <strain evidence="2 3">MCCC 1K00260</strain>
    </source>
</reference>
<dbReference type="PROSITE" id="PS51819">
    <property type="entry name" value="VOC"/>
    <property type="match status" value="1"/>
</dbReference>
<organism evidence="2 3">
    <name type="scientific">Oceanobacillus bengalensis</name>
    <dbReference type="NCBI Taxonomy" id="1435466"/>
    <lineage>
        <taxon>Bacteria</taxon>
        <taxon>Bacillati</taxon>
        <taxon>Bacillota</taxon>
        <taxon>Bacilli</taxon>
        <taxon>Bacillales</taxon>
        <taxon>Bacillaceae</taxon>
        <taxon>Oceanobacillus</taxon>
    </lineage>
</organism>
<dbReference type="Proteomes" id="UP000281813">
    <property type="component" value="Unassembled WGS sequence"/>
</dbReference>
<keyword evidence="3" id="KW-1185">Reference proteome</keyword>
<evidence type="ECO:0000313" key="2">
    <source>
        <dbReference type="EMBL" id="RKQ18719.1"/>
    </source>
</evidence>
<sequence length="122" mass="13865">MKFNIESIDHVQLAAPVGGEEKAREFYKGLLGFQEIEKAPLLQKNGGVWFAIGAVHLHIGIEDPFIPARKAHPAIRVRNLASMKKYLMDQNVSFQVDNKLPGANRFYLSDPFGNRIEFLEWL</sequence>
<comment type="caution">
    <text evidence="2">The sequence shown here is derived from an EMBL/GenBank/DDBJ whole genome shotgun (WGS) entry which is preliminary data.</text>
</comment>
<protein>
    <submittedName>
        <fullName evidence="2">Glyoxalase</fullName>
    </submittedName>
</protein>
<evidence type="ECO:0000313" key="3">
    <source>
        <dbReference type="Proteomes" id="UP000281813"/>
    </source>
</evidence>
<dbReference type="RefSeq" id="WP_121127725.1">
    <property type="nucleotide sequence ID" value="NZ_JBHUFK010000020.1"/>
</dbReference>
<dbReference type="Gene3D" id="3.10.180.10">
    <property type="entry name" value="2,3-Dihydroxybiphenyl 1,2-Dioxygenase, domain 1"/>
    <property type="match status" value="1"/>
</dbReference>
<proteinExistence type="predicted"/>